<keyword evidence="4 15" id="KW-0227">DNA damage</keyword>
<gene>
    <name evidence="18" type="primary">recG</name>
    <name evidence="18" type="ORF">RVY80_03385</name>
</gene>
<evidence type="ECO:0000256" key="11">
    <source>
        <dbReference type="ARBA" id="ARBA00023235"/>
    </source>
</evidence>
<evidence type="ECO:0000256" key="13">
    <source>
        <dbReference type="ARBA" id="ARBA00034808"/>
    </source>
</evidence>
<dbReference type="Gene3D" id="2.40.50.140">
    <property type="entry name" value="Nucleic acid-binding proteins"/>
    <property type="match status" value="1"/>
</dbReference>
<dbReference type="SUPFAM" id="SSF50249">
    <property type="entry name" value="Nucleic acid-binding proteins"/>
    <property type="match status" value="1"/>
</dbReference>
<dbReference type="Pfam" id="PF00270">
    <property type="entry name" value="DEAD"/>
    <property type="match status" value="1"/>
</dbReference>
<dbReference type="EC" id="5.6.2.4" evidence="13 15"/>
<dbReference type="PROSITE" id="PS51192">
    <property type="entry name" value="HELICASE_ATP_BIND_1"/>
    <property type="match status" value="1"/>
</dbReference>
<feature type="domain" description="Helicase ATP-binding" evidence="16">
    <location>
        <begin position="269"/>
        <end position="430"/>
    </location>
</feature>
<name>A0ABU3Z888_9FIRM</name>
<dbReference type="InterPro" id="IPR047112">
    <property type="entry name" value="RecG/Mfd"/>
</dbReference>
<sequence length="680" mass="76623">MSELLTSIKGVGPGREKQFHKLGIHTVSSLLSYFPRTYEDRRKIYSIKELTVGMTRGIIGTVIAVGEKRPRPRLSILEIVVTDGTGSLKIVMFNQGYKKNFYKKGQRLYAYGKVEIGYGALQMNTPQMENLGPNQNPDTGIVPIYSLVDGVSQYIIRSAVRNWFSVHGFMDEVLPPSIGKKHTFMSRYDAFYNMHFPTSSERYEQARHQMAYEELFIMQAGLALLRNKAQNYVGHKMEPDGKLMAAFTEALPFTLTRDQQQALYEISCDMQDERPMQRLLQGDVGSGKTVVATLSLLKAIENGFQGALMAPTEILAAQHYEGIQALCHNLDITIALLTGSTSKKEKQDIYDRLADGTIQMIIGTHALIQDSVVFDRLGLVVIDEQHRFGVEQRASLQKKGIHPHVLIMTATPIPRTMTLSVYGDLAVSLIKKMPPGRKPVKTYVVDTSYTERLRKFFEKEMTVGHQVYVVCPLVEESEKLDLQAAEETFLELRDYFYKRFDVGLVHGRMTPSEKDEIMERFHAGDVKLLVSTTVIEVGVNVPNATIMCVVGAERFGLSQLHQLRGRVGRSDIQSYCILVSDSKTDVSQERLKLMETTNDGFELAEQDLLLRGSGQLFGVAQSGLPDLRVANIIKDIDILVQARQDVLDYAKEFGIEQLQTVMSSELSKRFGEKFIRILYN</sequence>
<protein>
    <recommendedName>
        <fullName evidence="2 15">ATP-dependent DNA helicase RecG</fullName>
        <ecNumber evidence="13 15">5.6.2.4</ecNumber>
    </recommendedName>
</protein>
<dbReference type="CDD" id="cd04488">
    <property type="entry name" value="RecG_wedge_OBF"/>
    <property type="match status" value="1"/>
</dbReference>
<dbReference type="NCBIfam" id="NF008168">
    <property type="entry name" value="PRK10917.2-2"/>
    <property type="match status" value="1"/>
</dbReference>
<dbReference type="EMBL" id="JAWJZB010000003">
    <property type="protein sequence ID" value="MDV5087891.1"/>
    <property type="molecule type" value="Genomic_DNA"/>
</dbReference>
<dbReference type="PANTHER" id="PTHR47964:SF1">
    <property type="entry name" value="ATP-DEPENDENT DNA HELICASE HOMOLOG RECG, CHLOROPLASTIC"/>
    <property type="match status" value="1"/>
</dbReference>
<comment type="catalytic activity">
    <reaction evidence="12 15">
        <text>Couples ATP hydrolysis with the unwinding of duplex DNA by translocating in the 3'-5' direction.</text>
        <dbReference type="EC" id="5.6.2.4"/>
    </reaction>
</comment>
<dbReference type="Gene3D" id="3.40.50.300">
    <property type="entry name" value="P-loop containing nucleotide triphosphate hydrolases"/>
    <property type="match status" value="2"/>
</dbReference>
<dbReference type="GO" id="GO:0016787">
    <property type="term" value="F:hydrolase activity"/>
    <property type="evidence" value="ECO:0007669"/>
    <property type="project" value="UniProtKB-KW"/>
</dbReference>
<comment type="function">
    <text evidence="15">Plays a critical role in recombination and DNA repair. Helps process Holliday junction intermediates to mature products by catalyzing branch migration. Has replication fork regression activity, unwinds stalled or blocked replication forks to make a HJ that can be resolved. Has a DNA unwinding activity characteristic of a DNA helicase with 3'-5' polarity.</text>
</comment>
<dbReference type="InterPro" id="IPR014001">
    <property type="entry name" value="Helicase_ATP-bd"/>
</dbReference>
<keyword evidence="11" id="KW-0413">Isomerase</keyword>
<dbReference type="NCBIfam" id="TIGR00643">
    <property type="entry name" value="recG"/>
    <property type="match status" value="1"/>
</dbReference>
<dbReference type="InterPro" id="IPR004609">
    <property type="entry name" value="ATP-dep_DNA_helicase_RecG"/>
</dbReference>
<organism evidence="18 19">
    <name type="scientific">Veillonella absiana</name>
    <dbReference type="NCBI Taxonomy" id="3079305"/>
    <lineage>
        <taxon>Bacteria</taxon>
        <taxon>Bacillati</taxon>
        <taxon>Bacillota</taxon>
        <taxon>Negativicutes</taxon>
        <taxon>Veillonellales</taxon>
        <taxon>Veillonellaceae</taxon>
        <taxon>Veillonella</taxon>
    </lineage>
</organism>
<keyword evidence="7 15" id="KW-0067">ATP-binding</keyword>
<evidence type="ECO:0000313" key="19">
    <source>
        <dbReference type="Proteomes" id="UP001272515"/>
    </source>
</evidence>
<evidence type="ECO:0000256" key="10">
    <source>
        <dbReference type="ARBA" id="ARBA00023204"/>
    </source>
</evidence>
<evidence type="ECO:0000313" key="18">
    <source>
        <dbReference type="EMBL" id="MDV5087891.1"/>
    </source>
</evidence>
<dbReference type="RefSeq" id="WP_317329684.1">
    <property type="nucleotide sequence ID" value="NZ_JAWJZA010000001.1"/>
</dbReference>
<keyword evidence="9 15" id="KW-0233">DNA recombination</keyword>
<dbReference type="SMART" id="SM00490">
    <property type="entry name" value="HELICc"/>
    <property type="match status" value="1"/>
</dbReference>
<dbReference type="InterPro" id="IPR033454">
    <property type="entry name" value="RecG_wedge"/>
</dbReference>
<dbReference type="CDD" id="cd17992">
    <property type="entry name" value="DEXHc_RecG"/>
    <property type="match status" value="1"/>
</dbReference>
<evidence type="ECO:0000256" key="9">
    <source>
        <dbReference type="ARBA" id="ARBA00023172"/>
    </source>
</evidence>
<evidence type="ECO:0000256" key="1">
    <source>
        <dbReference type="ARBA" id="ARBA00007504"/>
    </source>
</evidence>
<keyword evidence="8" id="KW-0238">DNA-binding</keyword>
<feature type="domain" description="Helicase C-terminal" evidence="17">
    <location>
        <begin position="452"/>
        <end position="609"/>
    </location>
</feature>
<evidence type="ECO:0000256" key="6">
    <source>
        <dbReference type="ARBA" id="ARBA00022806"/>
    </source>
</evidence>
<dbReference type="Pfam" id="PF17191">
    <property type="entry name" value="RecG_wedge"/>
    <property type="match status" value="1"/>
</dbReference>
<dbReference type="NCBIfam" id="NF008165">
    <property type="entry name" value="PRK10917.1-3"/>
    <property type="match status" value="1"/>
</dbReference>
<evidence type="ECO:0000256" key="2">
    <source>
        <dbReference type="ARBA" id="ARBA00017846"/>
    </source>
</evidence>
<comment type="similarity">
    <text evidence="1 15">Belongs to the helicase family. RecG subfamily.</text>
</comment>
<dbReference type="PANTHER" id="PTHR47964">
    <property type="entry name" value="ATP-DEPENDENT DNA HELICASE HOMOLOG RECG, CHLOROPLASTIC"/>
    <property type="match status" value="1"/>
</dbReference>
<accession>A0ABU3Z888</accession>
<keyword evidence="5 15" id="KW-0378">Hydrolase</keyword>
<dbReference type="Pfam" id="PF19833">
    <property type="entry name" value="RecG_dom3_C"/>
    <property type="match status" value="1"/>
</dbReference>
<evidence type="ECO:0000256" key="7">
    <source>
        <dbReference type="ARBA" id="ARBA00022840"/>
    </source>
</evidence>
<reference evidence="18 19" key="1">
    <citation type="submission" date="2023-10" db="EMBL/GenBank/DDBJ databases">
        <title>Veillonella sp. nov., isolated from a pig farm feces dump.</title>
        <authorList>
            <person name="Chang Y.-H."/>
        </authorList>
    </citation>
    <scope>NUCLEOTIDE SEQUENCE [LARGE SCALE GENOMIC DNA]</scope>
    <source>
        <strain evidence="18 19">YH-vei2233</strain>
    </source>
</reference>
<evidence type="ECO:0000259" key="16">
    <source>
        <dbReference type="PROSITE" id="PS51192"/>
    </source>
</evidence>
<evidence type="ECO:0000256" key="15">
    <source>
        <dbReference type="RuleBase" id="RU363016"/>
    </source>
</evidence>
<dbReference type="SMART" id="SM00487">
    <property type="entry name" value="DEXDc"/>
    <property type="match status" value="1"/>
</dbReference>
<evidence type="ECO:0000256" key="14">
    <source>
        <dbReference type="ARBA" id="ARBA00048988"/>
    </source>
</evidence>
<dbReference type="InterPro" id="IPR027417">
    <property type="entry name" value="P-loop_NTPase"/>
</dbReference>
<keyword evidence="6 15" id="KW-0347">Helicase</keyword>
<keyword evidence="3 15" id="KW-0547">Nucleotide-binding</keyword>
<dbReference type="InterPro" id="IPR011545">
    <property type="entry name" value="DEAD/DEAH_box_helicase_dom"/>
</dbReference>
<dbReference type="Pfam" id="PF00271">
    <property type="entry name" value="Helicase_C"/>
    <property type="match status" value="1"/>
</dbReference>
<evidence type="ECO:0000256" key="4">
    <source>
        <dbReference type="ARBA" id="ARBA00022763"/>
    </source>
</evidence>
<evidence type="ECO:0000256" key="3">
    <source>
        <dbReference type="ARBA" id="ARBA00022741"/>
    </source>
</evidence>
<keyword evidence="10 15" id="KW-0234">DNA repair</keyword>
<dbReference type="InterPro" id="IPR001650">
    <property type="entry name" value="Helicase_C-like"/>
</dbReference>
<evidence type="ECO:0000256" key="12">
    <source>
        <dbReference type="ARBA" id="ARBA00034617"/>
    </source>
</evidence>
<dbReference type="InterPro" id="IPR045562">
    <property type="entry name" value="RecG_dom3_C"/>
</dbReference>
<dbReference type="GO" id="GO:0003678">
    <property type="term" value="F:DNA helicase activity"/>
    <property type="evidence" value="ECO:0007669"/>
    <property type="project" value="UniProtKB-EC"/>
</dbReference>
<comment type="caution">
    <text evidence="18">The sequence shown here is derived from an EMBL/GenBank/DDBJ whole genome shotgun (WGS) entry which is preliminary data.</text>
</comment>
<dbReference type="Proteomes" id="UP001272515">
    <property type="component" value="Unassembled WGS sequence"/>
</dbReference>
<dbReference type="InterPro" id="IPR012340">
    <property type="entry name" value="NA-bd_OB-fold"/>
</dbReference>
<evidence type="ECO:0000259" key="17">
    <source>
        <dbReference type="PROSITE" id="PS51194"/>
    </source>
</evidence>
<dbReference type="SUPFAM" id="SSF52540">
    <property type="entry name" value="P-loop containing nucleoside triphosphate hydrolases"/>
    <property type="match status" value="2"/>
</dbReference>
<proteinExistence type="inferred from homology"/>
<dbReference type="PROSITE" id="PS51194">
    <property type="entry name" value="HELICASE_CTER"/>
    <property type="match status" value="1"/>
</dbReference>
<keyword evidence="19" id="KW-1185">Reference proteome</keyword>
<comment type="catalytic activity">
    <reaction evidence="14 15">
        <text>ATP + H2O = ADP + phosphate + H(+)</text>
        <dbReference type="Rhea" id="RHEA:13065"/>
        <dbReference type="ChEBI" id="CHEBI:15377"/>
        <dbReference type="ChEBI" id="CHEBI:15378"/>
        <dbReference type="ChEBI" id="CHEBI:30616"/>
        <dbReference type="ChEBI" id="CHEBI:43474"/>
        <dbReference type="ChEBI" id="CHEBI:456216"/>
        <dbReference type="EC" id="5.6.2.4"/>
    </reaction>
</comment>
<evidence type="ECO:0000256" key="5">
    <source>
        <dbReference type="ARBA" id="ARBA00022801"/>
    </source>
</evidence>
<evidence type="ECO:0000256" key="8">
    <source>
        <dbReference type="ARBA" id="ARBA00023125"/>
    </source>
</evidence>